<name>A0A9R1LCX9_WHEAT</name>
<gene>
    <name evidence="2" type="ORF">CFC21_089366</name>
</gene>
<feature type="compositionally biased region" description="Basic residues" evidence="1">
    <location>
        <begin position="24"/>
        <end position="43"/>
    </location>
</feature>
<protein>
    <submittedName>
        <fullName evidence="2">Uncharacterized protein</fullName>
    </submittedName>
</protein>
<accession>A0A9R1LCX9</accession>
<dbReference type="AlphaFoldDB" id="A0A9R1LCX9"/>
<reference evidence="2" key="2">
    <citation type="submission" date="2020-03" db="EMBL/GenBank/DDBJ databases">
        <title>The second near-complete assembly of the hexaploid bread wheat (Triticum aestivum) genome.</title>
        <authorList>
            <person name="Zimin A.V."/>
            <person name="Puiu D."/>
            <person name="Shumante A."/>
            <person name="Alonge M."/>
            <person name="Salzberg S.L."/>
        </authorList>
    </citation>
    <scope>NUCLEOTIDE SEQUENCE</scope>
    <source>
        <tissue evidence="2">Leaf</tissue>
    </source>
</reference>
<sequence>QGREAALVGEVGGGDPRPAPRRAQVARHLRHRRGCRPRLRSRGARVPWPPRQTQL</sequence>
<dbReference type="EMBL" id="CM022227">
    <property type="protein sequence ID" value="KAF7086004.1"/>
    <property type="molecule type" value="Genomic_DNA"/>
</dbReference>
<feature type="non-terminal residue" evidence="2">
    <location>
        <position position="1"/>
    </location>
</feature>
<evidence type="ECO:0000313" key="2">
    <source>
        <dbReference type="EMBL" id="KAF7086004.1"/>
    </source>
</evidence>
<dbReference type="Proteomes" id="UP000815260">
    <property type="component" value="Chromosome 6B"/>
</dbReference>
<reference evidence="2" key="1">
    <citation type="journal article" date="2017" name="Gigascience">
        <title>The first near-complete assembly of the hexaploid bread wheat genome, Triticum aestivum.</title>
        <authorList>
            <person name="Zimin A.V."/>
            <person name="Puiu D."/>
            <person name="Hall R."/>
            <person name="Kingan S."/>
            <person name="Clavijo B.J."/>
            <person name="Salzberg S.L."/>
        </authorList>
    </citation>
    <scope>NUCLEOTIDE SEQUENCE</scope>
    <source>
        <tissue evidence="2">Leaf</tissue>
    </source>
</reference>
<evidence type="ECO:0000256" key="1">
    <source>
        <dbReference type="SAM" id="MobiDB-lite"/>
    </source>
</evidence>
<feature type="non-terminal residue" evidence="2">
    <location>
        <position position="55"/>
    </location>
</feature>
<organism evidence="2">
    <name type="scientific">Triticum aestivum</name>
    <name type="common">Wheat</name>
    <dbReference type="NCBI Taxonomy" id="4565"/>
    <lineage>
        <taxon>Eukaryota</taxon>
        <taxon>Viridiplantae</taxon>
        <taxon>Streptophyta</taxon>
        <taxon>Embryophyta</taxon>
        <taxon>Tracheophyta</taxon>
        <taxon>Spermatophyta</taxon>
        <taxon>Magnoliopsida</taxon>
        <taxon>Liliopsida</taxon>
        <taxon>Poales</taxon>
        <taxon>Poaceae</taxon>
        <taxon>BOP clade</taxon>
        <taxon>Pooideae</taxon>
        <taxon>Triticodae</taxon>
        <taxon>Triticeae</taxon>
        <taxon>Triticinae</taxon>
        <taxon>Triticum</taxon>
    </lineage>
</organism>
<feature type="region of interest" description="Disordered" evidence="1">
    <location>
        <begin position="1"/>
        <end position="55"/>
    </location>
</feature>
<proteinExistence type="predicted"/>
<comment type="caution">
    <text evidence="2">The sequence shown here is derived from an EMBL/GenBank/DDBJ whole genome shotgun (WGS) entry which is preliminary data.</text>
</comment>